<dbReference type="GO" id="GO:0016787">
    <property type="term" value="F:hydrolase activity"/>
    <property type="evidence" value="ECO:0007669"/>
    <property type="project" value="UniProtKB-KW"/>
</dbReference>
<evidence type="ECO:0000313" key="2">
    <source>
        <dbReference type="EMBL" id="KAK9807809.1"/>
    </source>
</evidence>
<evidence type="ECO:0008006" key="4">
    <source>
        <dbReference type="Google" id="ProtNLM"/>
    </source>
</evidence>
<accession>A0AAW1PIZ1</accession>
<gene>
    <name evidence="2" type="ORF">WJX72_010073</name>
</gene>
<reference evidence="2 3" key="1">
    <citation type="journal article" date="2024" name="Nat. Commun.">
        <title>Phylogenomics reveals the evolutionary origins of lichenization in chlorophyte algae.</title>
        <authorList>
            <person name="Puginier C."/>
            <person name="Libourel C."/>
            <person name="Otte J."/>
            <person name="Skaloud P."/>
            <person name="Haon M."/>
            <person name="Grisel S."/>
            <person name="Petersen M."/>
            <person name="Berrin J.G."/>
            <person name="Delaux P.M."/>
            <person name="Dal Grande F."/>
            <person name="Keller J."/>
        </authorList>
    </citation>
    <scope>NUCLEOTIDE SEQUENCE [LARGE SCALE GENOMIC DNA]</scope>
    <source>
        <strain evidence="2 3">SAG 2043</strain>
    </source>
</reference>
<evidence type="ECO:0000313" key="3">
    <source>
        <dbReference type="Proteomes" id="UP001489004"/>
    </source>
</evidence>
<dbReference type="PANTHER" id="PTHR35372:SF2">
    <property type="entry name" value="SF3 HELICASE DOMAIN-CONTAINING PROTEIN"/>
    <property type="match status" value="1"/>
</dbReference>
<evidence type="ECO:0000256" key="1">
    <source>
        <dbReference type="ARBA" id="ARBA00022801"/>
    </source>
</evidence>
<proteinExistence type="predicted"/>
<dbReference type="EMBL" id="JALJOR010000012">
    <property type="protein sequence ID" value="KAK9807809.1"/>
    <property type="molecule type" value="Genomic_DNA"/>
</dbReference>
<sequence length="382" mass="43293">MLWYTPHMLEDKDFLDKTDSENAHFMHFTNGVLDMKRRLLLPHDPKYYMILTTKRPYVARDDVPEEDMIRARKLMLDNQELGEAKTAEYAKRLARGLTGEQERNFNVLMGPNGGGGKGFTSRACGAAFGEYARETHANTFSLTSNSGDSSKPRPKLADLQHARLLFTSELAPGLTLDGNMLKKLTGGDKITEGRQLYCKARLFVPQFKLFLCCNDMPPIQPLDRPTTVRLDLFVQRVEWVPKRFFNPSNPNHRLQDPSNEEYIRTPGFAAAWLHILLDYLALWEQEGYLAIADPEAAEWVEQYNPLQQAIEENFTVTKNTGDKVPVKAFNAAVRKVKGGAGLSDKKIKCMVKEAHLGLEEAKSNGSMFWRGIAYQAFPESEL</sequence>
<keyword evidence="3" id="KW-1185">Reference proteome</keyword>
<protein>
    <recommendedName>
        <fullName evidence="4">SF3 helicase domain-containing protein</fullName>
    </recommendedName>
</protein>
<dbReference type="InterPro" id="IPR051620">
    <property type="entry name" value="ORF904-like_C"/>
</dbReference>
<organism evidence="2 3">
    <name type="scientific">[Myrmecia] bisecta</name>
    <dbReference type="NCBI Taxonomy" id="41462"/>
    <lineage>
        <taxon>Eukaryota</taxon>
        <taxon>Viridiplantae</taxon>
        <taxon>Chlorophyta</taxon>
        <taxon>core chlorophytes</taxon>
        <taxon>Trebouxiophyceae</taxon>
        <taxon>Trebouxiales</taxon>
        <taxon>Trebouxiaceae</taxon>
        <taxon>Myrmecia</taxon>
    </lineage>
</organism>
<name>A0AAW1PIZ1_9CHLO</name>
<dbReference type="PANTHER" id="PTHR35372">
    <property type="entry name" value="ATP BINDING PROTEIN-RELATED"/>
    <property type="match status" value="1"/>
</dbReference>
<keyword evidence="1" id="KW-0378">Hydrolase</keyword>
<dbReference type="AlphaFoldDB" id="A0AAW1PIZ1"/>
<comment type="caution">
    <text evidence="2">The sequence shown here is derived from an EMBL/GenBank/DDBJ whole genome shotgun (WGS) entry which is preliminary data.</text>
</comment>
<dbReference type="Proteomes" id="UP001489004">
    <property type="component" value="Unassembled WGS sequence"/>
</dbReference>